<dbReference type="Gene3D" id="1.20.990.10">
    <property type="entry name" value="NADPH-cytochrome p450 Reductase, Chain A, domain 3"/>
    <property type="match status" value="1"/>
</dbReference>
<dbReference type="InterPro" id="IPR001709">
    <property type="entry name" value="Flavoprot_Pyr_Nucl_cyt_Rdtase"/>
</dbReference>
<dbReference type="GO" id="GO:0003958">
    <property type="term" value="F:NADPH-hemoprotein reductase activity"/>
    <property type="evidence" value="ECO:0007669"/>
    <property type="project" value="UniProtKB-EC"/>
</dbReference>
<dbReference type="Pfam" id="PF00667">
    <property type="entry name" value="FAD_binding_1"/>
    <property type="match status" value="1"/>
</dbReference>
<dbReference type="PRINTS" id="PR00369">
    <property type="entry name" value="FLAVODOXIN"/>
</dbReference>
<dbReference type="InterPro" id="IPR029039">
    <property type="entry name" value="Flavoprotein-like_sf"/>
</dbReference>
<keyword evidence="6" id="KW-0521">NADP</keyword>
<dbReference type="STRING" id="27835.A0A0N4XFE1"/>
<keyword evidence="4" id="KW-0288">FMN</keyword>
<dbReference type="Gene3D" id="3.40.50.80">
    <property type="entry name" value="Nucleotide-binding domain of ferredoxin-NADP reductase (FNR) module"/>
    <property type="match status" value="1"/>
</dbReference>
<dbReference type="Pfam" id="PF00258">
    <property type="entry name" value="Flavodoxin_1"/>
    <property type="match status" value="1"/>
</dbReference>
<evidence type="ECO:0000256" key="4">
    <source>
        <dbReference type="ARBA" id="ARBA00022643"/>
    </source>
</evidence>
<dbReference type="Gene3D" id="3.40.50.360">
    <property type="match status" value="1"/>
</dbReference>
<dbReference type="GO" id="GO:0050660">
    <property type="term" value="F:flavin adenine dinucleotide binding"/>
    <property type="evidence" value="ECO:0007669"/>
    <property type="project" value="TreeGrafter"/>
</dbReference>
<dbReference type="InterPro" id="IPR039261">
    <property type="entry name" value="FNR_nucleotide-bd"/>
</dbReference>
<evidence type="ECO:0000256" key="1">
    <source>
        <dbReference type="ARBA" id="ARBA00001917"/>
    </source>
</evidence>
<keyword evidence="7" id="KW-0560">Oxidoreductase</keyword>
<sequence>MYKTFTITNKTKNKKHAAKDGGELMKYVTGSTVFGLGNKTYEHFNAVGKLFDKKLEELGAERLFPLGLGDDDANLEEDFMRWREAFLPTVAQRFGWELNTDAETLRQYRLELVDHNANVTLFKGEYGRLGAFERLRPPFDQKNPFPATVVVNRELHTEKSERSCRHIEFGVEGSRIRYEAGDHLAVFPTNDLELVEAMISLLGFDPEQAFRLINIDEESSKRNPFPCPCTYRTALTHYVDICAPLKSHVLKAISEYCSDENEKAYLQLLSTANEEGLKEYSRYIVKERRSIIDVLRAHPSCKPPIEYLLELLPRLQARYYSIASSPKHQDNRIAVCCIVTKYTIGDRLIKGVCTNYLVGKNVDDRTPVFVRKSQMRLPHRSTTPVIMIGPGTGFAPFRAFIQERKFQKDQGEFRFLSAASLHATIDPSCDRDSFPPSADLSHEPDAGKETGPMMLYYGCRHPDHDYIYQDEIEEWLKEGVITDLYCAFSRAQEQKIYVQEG</sequence>
<comment type="cofactor">
    <cofactor evidence="2">
        <name>FAD</name>
        <dbReference type="ChEBI" id="CHEBI:57692"/>
    </cofactor>
</comment>
<feature type="domain" description="FAD-binding FR-type" evidence="10">
    <location>
        <begin position="142"/>
        <end position="378"/>
    </location>
</feature>
<dbReference type="SUPFAM" id="SSF63380">
    <property type="entry name" value="Riboflavin synthase domain-like"/>
    <property type="match status" value="1"/>
</dbReference>
<dbReference type="PROSITE" id="PS51384">
    <property type="entry name" value="FAD_FR"/>
    <property type="match status" value="1"/>
</dbReference>
<dbReference type="SUPFAM" id="SSF52218">
    <property type="entry name" value="Flavoproteins"/>
    <property type="match status" value="1"/>
</dbReference>
<evidence type="ECO:0000313" key="12">
    <source>
        <dbReference type="Proteomes" id="UP000271162"/>
    </source>
</evidence>
<dbReference type="InterPro" id="IPR008254">
    <property type="entry name" value="Flavodoxin/NO_synth"/>
</dbReference>
<dbReference type="InterPro" id="IPR017938">
    <property type="entry name" value="Riboflavin_synthase-like_b-brl"/>
</dbReference>
<dbReference type="GO" id="GO:0009725">
    <property type="term" value="P:response to hormone"/>
    <property type="evidence" value="ECO:0007669"/>
    <property type="project" value="TreeGrafter"/>
</dbReference>
<evidence type="ECO:0000256" key="7">
    <source>
        <dbReference type="ARBA" id="ARBA00023002"/>
    </source>
</evidence>
<dbReference type="SUPFAM" id="SSF52343">
    <property type="entry name" value="Ferredoxin reductase-like, C-terminal NADP-linked domain"/>
    <property type="match status" value="1"/>
</dbReference>
<evidence type="ECO:0000256" key="5">
    <source>
        <dbReference type="ARBA" id="ARBA00022827"/>
    </source>
</evidence>
<gene>
    <name evidence="11" type="ORF">NBR_LOCUS1244</name>
</gene>
<dbReference type="GO" id="GO:0010181">
    <property type="term" value="F:FMN binding"/>
    <property type="evidence" value="ECO:0007669"/>
    <property type="project" value="InterPro"/>
</dbReference>
<dbReference type="PRINTS" id="PR00371">
    <property type="entry name" value="FPNCR"/>
</dbReference>
<evidence type="ECO:0000256" key="3">
    <source>
        <dbReference type="ARBA" id="ARBA00022630"/>
    </source>
</evidence>
<dbReference type="Gene3D" id="2.40.30.10">
    <property type="entry name" value="Translation factors"/>
    <property type="match status" value="1"/>
</dbReference>
<comment type="cofactor">
    <cofactor evidence="1">
        <name>FMN</name>
        <dbReference type="ChEBI" id="CHEBI:58210"/>
    </cofactor>
</comment>
<evidence type="ECO:0000259" key="10">
    <source>
        <dbReference type="PROSITE" id="PS51384"/>
    </source>
</evidence>
<keyword evidence="5" id="KW-0274">FAD</keyword>
<keyword evidence="3" id="KW-0285">Flavoprotein</keyword>
<dbReference type="InterPro" id="IPR017927">
    <property type="entry name" value="FAD-bd_FR_type"/>
</dbReference>
<dbReference type="WBParaSite" id="NBR_0000124301-mRNA-1">
    <property type="protein sequence ID" value="NBR_0000124301-mRNA-1"/>
    <property type="gene ID" value="NBR_0000124301"/>
</dbReference>
<dbReference type="EC" id="1.6.2.4" evidence="8"/>
<dbReference type="InterPro" id="IPR003097">
    <property type="entry name" value="CysJ-like_FAD-binding"/>
</dbReference>
<dbReference type="PANTHER" id="PTHR19384:SF17">
    <property type="entry name" value="NADPH--CYTOCHROME P450 REDUCTASE"/>
    <property type="match status" value="1"/>
</dbReference>
<evidence type="ECO:0000313" key="11">
    <source>
        <dbReference type="EMBL" id="VDL64570.1"/>
    </source>
</evidence>
<evidence type="ECO:0000256" key="8">
    <source>
        <dbReference type="ARBA" id="ARBA00023797"/>
    </source>
</evidence>
<accession>A0A0N4XFE1</accession>
<dbReference type="FunFam" id="1.20.990.10:FF:000001">
    <property type="entry name" value="NADPH--cytochrome P450 reductase"/>
    <property type="match status" value="1"/>
</dbReference>
<organism evidence="13">
    <name type="scientific">Nippostrongylus brasiliensis</name>
    <name type="common">Rat hookworm</name>
    <dbReference type="NCBI Taxonomy" id="27835"/>
    <lineage>
        <taxon>Eukaryota</taxon>
        <taxon>Metazoa</taxon>
        <taxon>Ecdysozoa</taxon>
        <taxon>Nematoda</taxon>
        <taxon>Chromadorea</taxon>
        <taxon>Rhabditida</taxon>
        <taxon>Rhabditina</taxon>
        <taxon>Rhabditomorpha</taxon>
        <taxon>Strongyloidea</taxon>
        <taxon>Heligmosomidae</taxon>
        <taxon>Nippostrongylus</taxon>
    </lineage>
</organism>
<name>A0A0N4XFE1_NIPBR</name>
<proteinExistence type="predicted"/>
<protein>
    <recommendedName>
        <fullName evidence="8">NADPH--hemoprotein reductase</fullName>
        <ecNumber evidence="8">1.6.2.4</ecNumber>
    </recommendedName>
</protein>
<dbReference type="InterPro" id="IPR001094">
    <property type="entry name" value="Flavdoxin-like"/>
</dbReference>
<dbReference type="PROSITE" id="PS50902">
    <property type="entry name" value="FLAVODOXIN_LIKE"/>
    <property type="match status" value="1"/>
</dbReference>
<dbReference type="InterPro" id="IPR023173">
    <property type="entry name" value="NADPH_Cyt_P450_Rdtase_alpha"/>
</dbReference>
<reference evidence="13" key="1">
    <citation type="submission" date="2017-02" db="UniProtKB">
        <authorList>
            <consortium name="WormBaseParasite"/>
        </authorList>
    </citation>
    <scope>IDENTIFICATION</scope>
</reference>
<dbReference type="EMBL" id="UYSL01000891">
    <property type="protein sequence ID" value="VDL64570.1"/>
    <property type="molecule type" value="Genomic_DNA"/>
</dbReference>
<feature type="domain" description="Flavodoxin-like" evidence="9">
    <location>
        <begin position="1"/>
        <end position="87"/>
    </location>
</feature>
<evidence type="ECO:0000256" key="2">
    <source>
        <dbReference type="ARBA" id="ARBA00001974"/>
    </source>
</evidence>
<evidence type="ECO:0000259" key="9">
    <source>
        <dbReference type="PROSITE" id="PS50902"/>
    </source>
</evidence>
<evidence type="ECO:0000256" key="6">
    <source>
        <dbReference type="ARBA" id="ARBA00022857"/>
    </source>
</evidence>
<reference evidence="11 12" key="2">
    <citation type="submission" date="2018-11" db="EMBL/GenBank/DDBJ databases">
        <authorList>
            <consortium name="Pathogen Informatics"/>
        </authorList>
    </citation>
    <scope>NUCLEOTIDE SEQUENCE [LARGE SCALE GENOMIC DNA]</scope>
</reference>
<dbReference type="GO" id="GO:0005829">
    <property type="term" value="C:cytosol"/>
    <property type="evidence" value="ECO:0007669"/>
    <property type="project" value="TreeGrafter"/>
</dbReference>
<dbReference type="OMA" id="CAPVNRD"/>
<dbReference type="Proteomes" id="UP000271162">
    <property type="component" value="Unassembled WGS sequence"/>
</dbReference>
<evidence type="ECO:0000313" key="13">
    <source>
        <dbReference type="WBParaSite" id="NBR_0000124301-mRNA-1"/>
    </source>
</evidence>
<keyword evidence="12" id="KW-1185">Reference proteome</keyword>
<dbReference type="PANTHER" id="PTHR19384">
    <property type="entry name" value="NITRIC OXIDE SYNTHASE-RELATED"/>
    <property type="match status" value="1"/>
</dbReference>
<dbReference type="AlphaFoldDB" id="A0A0N4XFE1"/>